<evidence type="ECO:0000313" key="1">
    <source>
        <dbReference type="EMBL" id="KIX13299.1"/>
    </source>
</evidence>
<sequence>MFAKPHPFSLVGECVMNKIKIIIDQVFEYPKEYAFPYEGVKVLIDGRDLIDLLCKFEKPFAEAEGHPDIAGDYSWLGTCYARRELFLGKIDLAYGDKCDKVAILECECRSEGCWPFAVKITVTDNRVIWSDFEQPHRVKGAGRGFWDYSNLGPFEFDLNQYLSEIEKIASRAEEK</sequence>
<organism evidence="1 2">
    <name type="scientific">Dethiosulfatarculus sandiegensis</name>
    <dbReference type="NCBI Taxonomy" id="1429043"/>
    <lineage>
        <taxon>Bacteria</taxon>
        <taxon>Pseudomonadati</taxon>
        <taxon>Thermodesulfobacteriota</taxon>
        <taxon>Desulfarculia</taxon>
        <taxon>Desulfarculales</taxon>
        <taxon>Desulfarculaceae</taxon>
        <taxon>Dethiosulfatarculus</taxon>
    </lineage>
</organism>
<keyword evidence="2" id="KW-1185">Reference proteome</keyword>
<gene>
    <name evidence="1" type="ORF">X474_15100</name>
</gene>
<dbReference type="Proteomes" id="UP000032233">
    <property type="component" value="Unassembled WGS sequence"/>
</dbReference>
<comment type="caution">
    <text evidence="1">The sequence shown here is derived from an EMBL/GenBank/DDBJ whole genome shotgun (WGS) entry which is preliminary data.</text>
</comment>
<dbReference type="AlphaFoldDB" id="A0A0D2J5A1"/>
<name>A0A0D2J5A1_9BACT</name>
<accession>A0A0D2J5A1</accession>
<dbReference type="EMBL" id="AZAC01000017">
    <property type="protein sequence ID" value="KIX13299.1"/>
    <property type="molecule type" value="Genomic_DNA"/>
</dbReference>
<dbReference type="STRING" id="1429043.X474_15100"/>
<proteinExistence type="predicted"/>
<reference evidence="1 2" key="1">
    <citation type="submission" date="2013-11" db="EMBL/GenBank/DDBJ databases">
        <title>Metagenomic analysis of a methanogenic consortium involved in long chain n-alkane degradation.</title>
        <authorList>
            <person name="Davidova I.A."/>
            <person name="Callaghan A.V."/>
            <person name="Wawrik B."/>
            <person name="Pruitt S."/>
            <person name="Marks C."/>
            <person name="Duncan K.E."/>
            <person name="Suflita J.M."/>
        </authorList>
    </citation>
    <scope>NUCLEOTIDE SEQUENCE [LARGE SCALE GENOMIC DNA]</scope>
    <source>
        <strain evidence="1 2">SPR</strain>
    </source>
</reference>
<dbReference type="InParanoid" id="A0A0D2J5A1"/>
<evidence type="ECO:0000313" key="2">
    <source>
        <dbReference type="Proteomes" id="UP000032233"/>
    </source>
</evidence>
<protein>
    <submittedName>
        <fullName evidence="1">Uncharacterized protein</fullName>
    </submittedName>
</protein>